<feature type="non-terminal residue" evidence="1">
    <location>
        <position position="1"/>
    </location>
</feature>
<dbReference type="EMBL" id="CAJVPZ010072119">
    <property type="protein sequence ID" value="CAG8801240.1"/>
    <property type="molecule type" value="Genomic_DNA"/>
</dbReference>
<feature type="non-terminal residue" evidence="1">
    <location>
        <position position="117"/>
    </location>
</feature>
<accession>A0A9N9P3Y8</accession>
<proteinExistence type="predicted"/>
<reference evidence="1" key="1">
    <citation type="submission" date="2021-06" db="EMBL/GenBank/DDBJ databases">
        <authorList>
            <person name="Kallberg Y."/>
            <person name="Tangrot J."/>
            <person name="Rosling A."/>
        </authorList>
    </citation>
    <scope>NUCLEOTIDE SEQUENCE</scope>
    <source>
        <strain evidence="1">IN212</strain>
    </source>
</reference>
<evidence type="ECO:0000313" key="1">
    <source>
        <dbReference type="EMBL" id="CAG8801240.1"/>
    </source>
</evidence>
<comment type="caution">
    <text evidence="1">The sequence shown here is derived from an EMBL/GenBank/DDBJ whole genome shotgun (WGS) entry which is preliminary data.</text>
</comment>
<protein>
    <submittedName>
        <fullName evidence="1">15444_t:CDS:1</fullName>
    </submittedName>
</protein>
<sequence length="117" mass="13647">LLKVKQLSAEKQIEYWDTDIRRVKVLGNKLVDKRKLAEVLNRTRVGIVSFYLPCPGCQRKQTLYYAYRLGKFVCENKGSCNLSILYSVKGLARLETKYKTLFAKQNKETLTKINRQI</sequence>
<evidence type="ECO:0000313" key="2">
    <source>
        <dbReference type="Proteomes" id="UP000789396"/>
    </source>
</evidence>
<gene>
    <name evidence="1" type="ORF">RFULGI_LOCUS17750</name>
</gene>
<keyword evidence="2" id="KW-1185">Reference proteome</keyword>
<name>A0A9N9P3Y8_9GLOM</name>
<dbReference type="AlphaFoldDB" id="A0A9N9P3Y8"/>
<organism evidence="1 2">
    <name type="scientific">Racocetra fulgida</name>
    <dbReference type="NCBI Taxonomy" id="60492"/>
    <lineage>
        <taxon>Eukaryota</taxon>
        <taxon>Fungi</taxon>
        <taxon>Fungi incertae sedis</taxon>
        <taxon>Mucoromycota</taxon>
        <taxon>Glomeromycotina</taxon>
        <taxon>Glomeromycetes</taxon>
        <taxon>Diversisporales</taxon>
        <taxon>Gigasporaceae</taxon>
        <taxon>Racocetra</taxon>
    </lineage>
</organism>
<dbReference type="Proteomes" id="UP000789396">
    <property type="component" value="Unassembled WGS sequence"/>
</dbReference>